<dbReference type="Proteomes" id="UP000290189">
    <property type="component" value="Unassembled WGS sequence"/>
</dbReference>
<sequence length="585" mass="63052">MGHGSSFRVGIVGICLVLIVPSAMFSIMNMRSTMTMIVTLRAPTVLIFDNDTCDLCRNLALLCNQADLQQGPGVGFEARTSAVLNTTRCALFNDSTDRVYALMYLCRRIDLVPIPIMPTTSAGVVVCLLAAVTCSALTLPDRTTLPSYEFTAVGSRFAVNATTVFAGGYSDLFGASNRIVFVAVDVAAVDVLGWANECYRQQCAALAFYTTSETLLQVSLELVAFQFESSAPLPVPVVVLGQDESPNINWIREHPDAFVSITSGGFANPSGAALTSWPTRLIWGLTSASYAGTVFAAVLKVLTFGIDHDGHLRRIPFLSMLTLSCVIIQSVFGLVNFANVAFCSGQGLTYPALIYFTYADYAYNSLGRLGIGFATMQANRAGSVSASQTWLQRGYVLSTSLLILTTMVVPMVFAALGTVPMGIVGVCVLFTVPSAIFSAMNSRSVGALLRTLRAGGANLGLSPEETKTRMQFMRRLAMAVLCGYLILFFQILFLAVQNLSPWAYLVVRALEKLSSSVQALYGVTLLRAKPSLLDNYRILGVASRKYAVVKDKQTTNMSKDDHKTAMGKSRVIAVATRHGQTQTPP</sequence>
<proteinExistence type="predicted"/>
<keyword evidence="1" id="KW-0812">Transmembrane</keyword>
<evidence type="ECO:0000313" key="2">
    <source>
        <dbReference type="EMBL" id="SPR01199.1"/>
    </source>
</evidence>
<keyword evidence="1" id="KW-0472">Membrane</keyword>
<feature type="transmembrane region" description="Helical" evidence="1">
    <location>
        <begin position="315"/>
        <end position="335"/>
    </location>
</feature>
<feature type="transmembrane region" description="Helical" evidence="1">
    <location>
        <begin position="476"/>
        <end position="496"/>
    </location>
</feature>
<dbReference type="AlphaFoldDB" id="A0A3P3YM47"/>
<geneLocation type="mitochondrion" evidence="2"/>
<dbReference type="EMBL" id="OVEO01000016">
    <property type="protein sequence ID" value="SPR01199.1"/>
    <property type="molecule type" value="Genomic_DNA"/>
</dbReference>
<keyword evidence="2" id="KW-0496">Mitochondrion</keyword>
<evidence type="ECO:0000313" key="3">
    <source>
        <dbReference type="Proteomes" id="UP000290189"/>
    </source>
</evidence>
<feature type="transmembrane region" description="Helical" evidence="1">
    <location>
        <begin position="281"/>
        <end position="303"/>
    </location>
</feature>
<feature type="transmembrane region" description="Helical" evidence="1">
    <location>
        <begin position="355"/>
        <end position="374"/>
    </location>
</feature>
<feature type="transmembrane region" description="Helical" evidence="1">
    <location>
        <begin position="116"/>
        <end position="139"/>
    </location>
</feature>
<name>A0A3P3YM47_PLABS</name>
<feature type="transmembrane region" description="Helical" evidence="1">
    <location>
        <begin position="395"/>
        <end position="416"/>
    </location>
</feature>
<evidence type="ECO:0000256" key="1">
    <source>
        <dbReference type="SAM" id="Phobius"/>
    </source>
</evidence>
<accession>A0A3P3YM47</accession>
<reference evidence="2 3" key="1">
    <citation type="submission" date="2018-03" db="EMBL/GenBank/DDBJ databases">
        <authorList>
            <person name="Fogelqvist J."/>
        </authorList>
    </citation>
    <scope>NUCLEOTIDE SEQUENCE [LARGE SCALE GENOMIC DNA]</scope>
</reference>
<feature type="transmembrane region" description="Helical" evidence="1">
    <location>
        <begin position="6"/>
        <end position="27"/>
    </location>
</feature>
<gene>
    <name evidence="2" type="ORF">PLBR_LOCUS8414</name>
</gene>
<organism evidence="2 3">
    <name type="scientific">Plasmodiophora brassicae</name>
    <name type="common">Clubroot disease agent</name>
    <dbReference type="NCBI Taxonomy" id="37360"/>
    <lineage>
        <taxon>Eukaryota</taxon>
        <taxon>Sar</taxon>
        <taxon>Rhizaria</taxon>
        <taxon>Endomyxa</taxon>
        <taxon>Phytomyxea</taxon>
        <taxon>Plasmodiophorida</taxon>
        <taxon>Plasmodiophoridae</taxon>
        <taxon>Plasmodiophora</taxon>
    </lineage>
</organism>
<protein>
    <submittedName>
        <fullName evidence="2">Uncharacterized protein</fullName>
    </submittedName>
</protein>
<feature type="transmembrane region" description="Helical" evidence="1">
    <location>
        <begin position="422"/>
        <end position="440"/>
    </location>
</feature>
<keyword evidence="1" id="KW-1133">Transmembrane helix</keyword>